<dbReference type="CTD" id="190524"/>
<organism evidence="20 21">
    <name type="scientific">Caenorhabditis elegans</name>
    <dbReference type="NCBI Taxonomy" id="6239"/>
    <lineage>
        <taxon>Eukaryota</taxon>
        <taxon>Metazoa</taxon>
        <taxon>Ecdysozoa</taxon>
        <taxon>Nematoda</taxon>
        <taxon>Chromadorea</taxon>
        <taxon>Rhabditida</taxon>
        <taxon>Rhabditina</taxon>
        <taxon>Rhabditomorpha</taxon>
        <taxon>Rhabditoidea</taxon>
        <taxon>Rhabditidae</taxon>
        <taxon>Peloderinae</taxon>
        <taxon>Caenorhabditis</taxon>
    </lineage>
</organism>
<dbReference type="GO" id="GO:0060170">
    <property type="term" value="C:ciliary membrane"/>
    <property type="evidence" value="ECO:0007669"/>
    <property type="project" value="UniProtKB-SubCell"/>
</dbReference>
<dbReference type="AlphaFoldDB" id="Q9XXP8"/>
<evidence type="ECO:0000313" key="22">
    <source>
        <dbReference type="WormBase" id="Y68A4A.3"/>
    </source>
</evidence>
<dbReference type="eggNOG" id="ENOG502RVQ3">
    <property type="taxonomic scope" value="Eukaryota"/>
</dbReference>
<evidence type="ECO:0000256" key="11">
    <source>
        <dbReference type="ARBA" id="ARBA00023180"/>
    </source>
</evidence>
<keyword evidence="9 19" id="KW-0472">Membrane</keyword>
<dbReference type="FunFam" id="1.20.1070.10:FF:000128">
    <property type="entry name" value="Seven TM Receptor"/>
    <property type="match status" value="1"/>
</dbReference>
<evidence type="ECO:0000256" key="17">
    <source>
        <dbReference type="ARBA" id="ARBA00078653"/>
    </source>
</evidence>
<evidence type="ECO:0000256" key="18">
    <source>
        <dbReference type="ARBA" id="ARBA00082489"/>
    </source>
</evidence>
<comment type="subunit">
    <text evidence="15">Interacts with odr-4.</text>
</comment>
<keyword evidence="8" id="KW-0969">Cilium</keyword>
<keyword evidence="7 19" id="KW-1133">Transmembrane helix</keyword>
<feature type="transmembrane region" description="Helical" evidence="19">
    <location>
        <begin position="6"/>
        <end position="22"/>
    </location>
</feature>
<evidence type="ECO:0000313" key="20">
    <source>
        <dbReference type="EMBL" id="CAA16421.3"/>
    </source>
</evidence>
<dbReference type="PANTHER" id="PTHR22943">
    <property type="entry name" value="7-TRANSMEMBRANE DOMAIN RECEPTOR C.ELEGANS"/>
    <property type="match status" value="1"/>
</dbReference>
<evidence type="ECO:0000256" key="19">
    <source>
        <dbReference type="SAM" id="Phobius"/>
    </source>
</evidence>
<dbReference type="GO" id="GO:0007186">
    <property type="term" value="P:G protein-coupled receptor signaling pathway"/>
    <property type="evidence" value="ECO:0000318"/>
    <property type="project" value="GO_Central"/>
</dbReference>
<keyword evidence="6" id="KW-0552">Olfaction</keyword>
<evidence type="ECO:0000256" key="8">
    <source>
        <dbReference type="ARBA" id="ARBA00023069"/>
    </source>
</evidence>
<reference evidence="20 21" key="1">
    <citation type="journal article" date="1998" name="Science">
        <title>Genome sequence of the nematode C. elegans: a platform for investigating biology.</title>
        <authorList>
            <consortium name="The C. elegans sequencing consortium"/>
            <person name="Sulson J.E."/>
            <person name="Waterston R."/>
        </authorList>
    </citation>
    <scope>NUCLEOTIDE SEQUENCE [LARGE SCALE GENOMIC DNA]</scope>
    <source>
        <strain evidence="20 21">Bristol N2</strain>
    </source>
</reference>
<comment type="similarity">
    <text evidence="14">Belongs to the nematode receptor-like protein str family.</text>
</comment>
<dbReference type="HOGENOM" id="CLU_036335_2_0_1"/>
<keyword evidence="2" id="KW-1003">Cell membrane</keyword>
<dbReference type="KEGG" id="cel:CELE_Y68A4A.3"/>
<dbReference type="InterPro" id="IPR019428">
    <property type="entry name" value="7TM_GPCR_serpentine_rcpt_Str"/>
</dbReference>
<evidence type="ECO:0000256" key="5">
    <source>
        <dbReference type="ARBA" id="ARBA00022692"/>
    </source>
</evidence>
<dbReference type="RefSeq" id="NP_507353.3">
    <property type="nucleotide sequence ID" value="NM_074952.3"/>
</dbReference>
<dbReference type="PaxDb" id="6239-Y68A4A.3"/>
<evidence type="ECO:0000256" key="9">
    <source>
        <dbReference type="ARBA" id="ARBA00023136"/>
    </source>
</evidence>
<evidence type="ECO:0000256" key="6">
    <source>
        <dbReference type="ARBA" id="ARBA00022725"/>
    </source>
</evidence>
<evidence type="ECO:0000256" key="15">
    <source>
        <dbReference type="ARBA" id="ARBA00064300"/>
    </source>
</evidence>
<keyword evidence="12" id="KW-0966">Cell projection</keyword>
<dbReference type="OrthoDB" id="5784817at2759"/>
<feature type="transmembrane region" description="Helical" evidence="19">
    <location>
        <begin position="125"/>
        <end position="145"/>
    </location>
</feature>
<keyword evidence="5 19" id="KW-0812">Transmembrane</keyword>
<gene>
    <name evidence="20 22" type="primary">str-199</name>
    <name evidence="20" type="ORF">CELE_Y68A4A.3</name>
    <name evidence="22" type="ORF">Y68A4A.3</name>
</gene>
<comment type="function">
    <text evidence="13">An odorant receptor which affects chemotaxis to the volatile odorant diacetyl. Specifies AWA neuronal cell fate via the odr-7 pathway.</text>
</comment>
<evidence type="ECO:0000256" key="4">
    <source>
        <dbReference type="ARBA" id="ARBA00022606"/>
    </source>
</evidence>
<evidence type="ECO:0000256" key="13">
    <source>
        <dbReference type="ARBA" id="ARBA00054965"/>
    </source>
</evidence>
<evidence type="ECO:0000256" key="2">
    <source>
        <dbReference type="ARBA" id="ARBA00022475"/>
    </source>
</evidence>
<accession>Q9XXP8</accession>
<dbReference type="GO" id="GO:0038022">
    <property type="term" value="F:G protein-coupled olfactory receptor activity"/>
    <property type="evidence" value="ECO:0000318"/>
    <property type="project" value="GO_Central"/>
</dbReference>
<evidence type="ECO:0000256" key="16">
    <source>
        <dbReference type="ARBA" id="ARBA00067967"/>
    </source>
</evidence>
<keyword evidence="4" id="KW-0716">Sensory transduction</keyword>
<protein>
    <recommendedName>
        <fullName evidence="16">Serpentine receptor class r-10</fullName>
    </recommendedName>
    <alternativeName>
        <fullName evidence="17">Odorant response abnormal protein 10</fullName>
    </alternativeName>
    <alternativeName>
        <fullName evidence="18">Olfactory receptor 10</fullName>
    </alternativeName>
</protein>
<feature type="transmembrane region" description="Helical" evidence="19">
    <location>
        <begin position="191"/>
        <end position="215"/>
    </location>
</feature>
<feature type="transmembrane region" description="Helical" evidence="19">
    <location>
        <begin position="34"/>
        <end position="53"/>
    </location>
</feature>
<dbReference type="AGR" id="WB:WBGene00006235"/>
<keyword evidence="10 20" id="KW-0675">Receptor</keyword>
<dbReference type="SUPFAM" id="SSF81321">
    <property type="entry name" value="Family A G protein-coupled receptor-like"/>
    <property type="match status" value="1"/>
</dbReference>
<evidence type="ECO:0000256" key="12">
    <source>
        <dbReference type="ARBA" id="ARBA00023273"/>
    </source>
</evidence>
<name>Q9XXP8_CAEEL</name>
<dbReference type="UCSC" id="Y68A4A.3">
    <property type="organism name" value="c. elegans"/>
</dbReference>
<dbReference type="Proteomes" id="UP000001940">
    <property type="component" value="Chromosome V"/>
</dbReference>
<dbReference type="GO" id="GO:0006935">
    <property type="term" value="P:chemotaxis"/>
    <property type="evidence" value="ECO:0007669"/>
    <property type="project" value="UniProtKB-KW"/>
</dbReference>
<proteinExistence type="inferred from homology"/>
<dbReference type="STRING" id="6239.Y68A4A.3.1"/>
<feature type="transmembrane region" description="Helical" evidence="19">
    <location>
        <begin position="79"/>
        <end position="104"/>
    </location>
</feature>
<dbReference type="InParanoid" id="Q9XXP8"/>
<evidence type="ECO:0000256" key="7">
    <source>
        <dbReference type="ARBA" id="ARBA00022989"/>
    </source>
</evidence>
<evidence type="ECO:0000256" key="1">
    <source>
        <dbReference type="ARBA" id="ARBA00004272"/>
    </source>
</evidence>
<feature type="transmembrane region" description="Helical" evidence="19">
    <location>
        <begin position="242"/>
        <end position="268"/>
    </location>
</feature>
<dbReference type="GO" id="GO:0042048">
    <property type="term" value="P:olfactory behavior"/>
    <property type="evidence" value="ECO:0000318"/>
    <property type="project" value="GO_Central"/>
</dbReference>
<keyword evidence="11" id="KW-0325">Glycoprotein</keyword>
<keyword evidence="21" id="KW-1185">Reference proteome</keyword>
<keyword evidence="3" id="KW-0145">Chemotaxis</keyword>
<dbReference type="PANTHER" id="PTHR22943:SF78">
    <property type="entry name" value="SEVEN TM RECEPTOR"/>
    <property type="match status" value="1"/>
</dbReference>
<evidence type="ECO:0000313" key="21">
    <source>
        <dbReference type="Proteomes" id="UP000001940"/>
    </source>
</evidence>
<feature type="transmembrane region" description="Helical" evidence="19">
    <location>
        <begin position="280"/>
        <end position="300"/>
    </location>
</feature>
<evidence type="ECO:0000256" key="3">
    <source>
        <dbReference type="ARBA" id="ARBA00022500"/>
    </source>
</evidence>
<dbReference type="GO" id="GO:0005886">
    <property type="term" value="C:plasma membrane"/>
    <property type="evidence" value="ECO:0000318"/>
    <property type="project" value="GO_Central"/>
</dbReference>
<dbReference type="EMBL" id="BX284605">
    <property type="protein sequence ID" value="CAA16421.3"/>
    <property type="molecule type" value="Genomic_DNA"/>
</dbReference>
<dbReference type="GeneID" id="190524"/>
<dbReference type="Pfam" id="PF10326">
    <property type="entry name" value="7TM_GPCR_Str"/>
    <property type="match status" value="1"/>
</dbReference>
<dbReference type="WormBase" id="Y68A4A.3">
    <property type="protein sequence ID" value="CE47969"/>
    <property type="gene ID" value="WBGene00006235"/>
    <property type="gene designation" value="str-199"/>
</dbReference>
<evidence type="ECO:0000256" key="14">
    <source>
        <dbReference type="ARBA" id="ARBA00061678"/>
    </source>
</evidence>
<evidence type="ECO:0000256" key="10">
    <source>
        <dbReference type="ARBA" id="ARBA00023170"/>
    </source>
</evidence>
<comment type="subcellular location">
    <subcellularLocation>
        <location evidence="1">Cell projection</location>
        <location evidence="1">Cilium membrane</location>
        <topology evidence="1">Multi-pass membrane protein</topology>
    </subcellularLocation>
</comment>
<sequence>MFQQTCAIVSLFTNSLLAFLILKNSPPQLGTYKWLMFYTCLFELVYTSLNIFVEPTIGTFQSVCYLFQDLRKSIFGHDITLIFILGYSSCFGFSLSIFASHFIYRYGVVNSEFKQKYLAGMKHSLLYIVPVCCGVVWGLMCRINLNESPSKSAFLRIHFQEAFDLKIEECVYVASYFWPVDNHGVSYPDTISFVGVGIMSLILSSSFLNVIYFGIKCYNYISQQLGELSTQSQAIKSLQAQLFYSLIFQSAIPCLLMYLPAGTIFMITMFDLGFDMEFPLLSFTVAIYPAIDPLPTIFIIKSYRRGLIGMLTCRKKNQITTTS</sequence>
<dbReference type="PhylomeDB" id="Q9XXP8"/>